<evidence type="ECO:0000256" key="7">
    <source>
        <dbReference type="ARBA" id="ARBA00022777"/>
    </source>
</evidence>
<dbReference type="PROSITE" id="PS00108">
    <property type="entry name" value="PROTEIN_KINASE_ST"/>
    <property type="match status" value="1"/>
</dbReference>
<dbReference type="InterPro" id="IPR011009">
    <property type="entry name" value="Kinase-like_dom_sf"/>
</dbReference>
<dbReference type="PROSITE" id="PS50151">
    <property type="entry name" value="UVR"/>
    <property type="match status" value="1"/>
</dbReference>
<dbReference type="InterPro" id="IPR017441">
    <property type="entry name" value="Protein_kinase_ATP_BS"/>
</dbReference>
<keyword evidence="17" id="KW-1185">Reference proteome</keyword>
<evidence type="ECO:0000256" key="2">
    <source>
        <dbReference type="ARBA" id="ARBA00012513"/>
    </source>
</evidence>
<evidence type="ECO:0000313" key="16">
    <source>
        <dbReference type="Ensembl" id="ENSOMYP00000009168.2"/>
    </source>
</evidence>
<dbReference type="InterPro" id="IPR001943">
    <property type="entry name" value="UVR_dom"/>
</dbReference>
<name>A0A8C7NLG5_ONCMY</name>
<evidence type="ECO:0000256" key="8">
    <source>
        <dbReference type="ARBA" id="ARBA00022840"/>
    </source>
</evidence>
<dbReference type="SUPFAM" id="SSF56112">
    <property type="entry name" value="Protein kinase-like (PK-like)"/>
    <property type="match status" value="1"/>
</dbReference>
<dbReference type="SMART" id="SM00220">
    <property type="entry name" value="S_TKc"/>
    <property type="match status" value="1"/>
</dbReference>
<dbReference type="GeneTree" id="ENSGT00940000156818"/>
<evidence type="ECO:0000256" key="9">
    <source>
        <dbReference type="ARBA" id="ARBA00047899"/>
    </source>
</evidence>
<dbReference type="Pfam" id="PF00069">
    <property type="entry name" value="Pkinase"/>
    <property type="match status" value="1"/>
</dbReference>
<dbReference type="AlphaFoldDB" id="A0A8C7NLG5"/>
<sequence>MAFAKFSKILRLSNFDIKKKAKQYEHVHRDINPNDQWEIIGELGDGAFGKVYKAKNKETGALAAAKVIETKTEEELEDYMVEIDILAKCDHRYIVKLLDAFYHDAKLWIMIEFCPGGAVDATMLELDRGLMEPQIQVICRQTLEALVYLHSIKIIHRDLKAGNILLTLEGDIKLADFGVSAKNTKTLQRRDSFIGTPYWMAPEVVMCETMKDAPYDYKADIWSLGITLIELAQIEPPHHELNPMRVLLKIYLFPLFAFYAPVNQVLFYGCNMVVLTSSLSPQHPFVCSVKTNRPLRELVAEAKAEVMEEIEDNREEGEEEDTAELSVPVVRPFYCSHSLLSLSFPAFLLSYILLSLTMNFHICSYQTSLQGDSAPDTLTKTPVGAEANPPVRPSRTRDGQPIDRQLPDEGISIVDSDKPESEASGKVFSSSDSGIEDGKSTSDEGKPVDTPLTENPALLAQPEMVPKIPQSQLVVKGGSASMASGVVPVIGEKGPPTPDPTPLIGLNGSTKRGPSKRERVPIGANMDNPMAHHNANGMISKRYSDAGSVSASESMDISLNLSGDMSVNKDDGSLCPRVVSNTIKTLKRTRKFVIDGLEVSVTTSKIIGDDEKKDEEMRFLRRQELRDLRLLQKEEHRAQALLNTKLDAQKEQMQRRFDQEMNAKKKFYDTELESLEKHQKQTIEKMETDHAIKLRDETKRIRSEQDRDYNKFQDQMKRNKKEEQNFLSAQKNHLDTTLKRIISENKREISETERQCLNKKQNLVRDREATIWDLDEKNLHEKHQLLKQQLKDQYFLQRHQLLKKHEKEQEQMQCYNQRMIELLKARQQQEKGRLPKIQRSEGKTRMVMFKKSLRINSTGSTSEDREKIKQFAQQEDKRQKAERLHQQQKHEHQMRDMVGQCEGNVRELQQLQNEKCHLLIENETQRLKSLDEQHNHHLKEWREQLKPRKKVCGHTVDIEKLTLGVICTLQPKWGGRKTCYIAP</sequence>
<keyword evidence="4" id="KW-0597">Phosphoprotein</keyword>
<protein>
    <recommendedName>
        <fullName evidence="2">non-specific serine/threonine protein kinase</fullName>
        <ecNumber evidence="2">2.7.11.1</ecNumber>
    </recommendedName>
</protein>
<feature type="compositionally biased region" description="Basic and acidic residues" evidence="13">
    <location>
        <begin position="436"/>
        <end position="447"/>
    </location>
</feature>
<dbReference type="Ensembl" id="ENSOMYT00000010159.2">
    <property type="protein sequence ID" value="ENSOMYP00000009168.2"/>
    <property type="gene ID" value="ENSOMYG00000004332.2"/>
</dbReference>
<evidence type="ECO:0000259" key="14">
    <source>
        <dbReference type="PROSITE" id="PS50011"/>
    </source>
</evidence>
<reference evidence="16" key="2">
    <citation type="submission" date="2025-08" db="UniProtKB">
        <authorList>
            <consortium name="Ensembl"/>
        </authorList>
    </citation>
    <scope>IDENTIFICATION</scope>
</reference>
<evidence type="ECO:0000256" key="5">
    <source>
        <dbReference type="ARBA" id="ARBA00022679"/>
    </source>
</evidence>
<dbReference type="GO" id="GO:0004674">
    <property type="term" value="F:protein serine/threonine kinase activity"/>
    <property type="evidence" value="ECO:0007669"/>
    <property type="project" value="UniProtKB-KW"/>
</dbReference>
<dbReference type="GO" id="GO:0005524">
    <property type="term" value="F:ATP binding"/>
    <property type="evidence" value="ECO:0007669"/>
    <property type="project" value="UniProtKB-UniRule"/>
</dbReference>
<evidence type="ECO:0000256" key="13">
    <source>
        <dbReference type="SAM" id="MobiDB-lite"/>
    </source>
</evidence>
<dbReference type="InterPro" id="IPR008271">
    <property type="entry name" value="Ser/Thr_kinase_AS"/>
</dbReference>
<proteinExistence type="inferred from homology"/>
<dbReference type="Gene3D" id="1.10.510.10">
    <property type="entry name" value="Transferase(Phosphotransferase) domain 1"/>
    <property type="match status" value="1"/>
</dbReference>
<evidence type="ECO:0000256" key="12">
    <source>
        <dbReference type="SAM" id="Coils"/>
    </source>
</evidence>
<comment type="catalytic activity">
    <reaction evidence="9">
        <text>L-threonyl-[protein] + ATP = O-phospho-L-threonyl-[protein] + ADP + H(+)</text>
        <dbReference type="Rhea" id="RHEA:46608"/>
        <dbReference type="Rhea" id="RHEA-COMP:11060"/>
        <dbReference type="Rhea" id="RHEA-COMP:11605"/>
        <dbReference type="ChEBI" id="CHEBI:15378"/>
        <dbReference type="ChEBI" id="CHEBI:30013"/>
        <dbReference type="ChEBI" id="CHEBI:30616"/>
        <dbReference type="ChEBI" id="CHEBI:61977"/>
        <dbReference type="ChEBI" id="CHEBI:456216"/>
        <dbReference type="EC" id="2.7.11.1"/>
    </reaction>
</comment>
<feature type="region of interest" description="Disordered" evidence="13">
    <location>
        <begin position="491"/>
        <end position="516"/>
    </location>
</feature>
<feature type="domain" description="Protein kinase" evidence="14">
    <location>
        <begin position="37"/>
        <end position="334"/>
    </location>
</feature>
<feature type="binding site" evidence="11">
    <location>
        <position position="66"/>
    </location>
    <ligand>
        <name>ATP</name>
        <dbReference type="ChEBI" id="CHEBI:30616"/>
    </ligand>
</feature>
<dbReference type="PANTHER" id="PTHR46538">
    <property type="entry name" value="PROTEIN KINASE DOMAIN-CONTAINING PROTEIN"/>
    <property type="match status" value="1"/>
</dbReference>
<dbReference type="InterPro" id="IPR022165">
    <property type="entry name" value="PKK"/>
</dbReference>
<keyword evidence="12" id="KW-0175">Coiled coil</keyword>
<evidence type="ECO:0000256" key="3">
    <source>
        <dbReference type="ARBA" id="ARBA00022527"/>
    </source>
</evidence>
<dbReference type="InterPro" id="IPR051585">
    <property type="entry name" value="STE20_Ser/Thr_Kinases"/>
</dbReference>
<keyword evidence="8 11" id="KW-0067">ATP-binding</keyword>
<feature type="coiled-coil region" evidence="12">
    <location>
        <begin position="798"/>
        <end position="825"/>
    </location>
</feature>
<comment type="similarity">
    <text evidence="1">Belongs to the protein kinase superfamily. STE Ser/Thr protein kinase family. STE20 subfamily.</text>
</comment>
<dbReference type="Pfam" id="PF12474">
    <property type="entry name" value="PKK"/>
    <property type="match status" value="2"/>
</dbReference>
<keyword evidence="5" id="KW-0808">Transferase</keyword>
<keyword evidence="6 11" id="KW-0547">Nucleotide-binding</keyword>
<feature type="coiled-coil region" evidence="12">
    <location>
        <begin position="631"/>
        <end position="663"/>
    </location>
</feature>
<comment type="catalytic activity">
    <reaction evidence="10">
        <text>L-seryl-[protein] + ATP = O-phospho-L-seryl-[protein] + ADP + H(+)</text>
        <dbReference type="Rhea" id="RHEA:17989"/>
        <dbReference type="Rhea" id="RHEA-COMP:9863"/>
        <dbReference type="Rhea" id="RHEA-COMP:11604"/>
        <dbReference type="ChEBI" id="CHEBI:15378"/>
        <dbReference type="ChEBI" id="CHEBI:29999"/>
        <dbReference type="ChEBI" id="CHEBI:30616"/>
        <dbReference type="ChEBI" id="CHEBI:83421"/>
        <dbReference type="ChEBI" id="CHEBI:456216"/>
        <dbReference type="EC" id="2.7.11.1"/>
    </reaction>
</comment>
<dbReference type="Gene3D" id="3.30.200.20">
    <property type="entry name" value="Phosphorylase Kinase, domain 1"/>
    <property type="match status" value="1"/>
</dbReference>
<dbReference type="FunFam" id="3.30.200.20:FF:000120">
    <property type="entry name" value="STE20-like serine/threonine-protein kinase"/>
    <property type="match status" value="1"/>
</dbReference>
<evidence type="ECO:0000256" key="6">
    <source>
        <dbReference type="ARBA" id="ARBA00022741"/>
    </source>
</evidence>
<evidence type="ECO:0000256" key="4">
    <source>
        <dbReference type="ARBA" id="ARBA00022553"/>
    </source>
</evidence>
<dbReference type="PROSITE" id="PS50011">
    <property type="entry name" value="PROTEIN_KINASE_DOM"/>
    <property type="match status" value="1"/>
</dbReference>
<keyword evidence="7" id="KW-0418">Kinase</keyword>
<dbReference type="Proteomes" id="UP000694395">
    <property type="component" value="Chromosome 12"/>
</dbReference>
<reference evidence="16" key="1">
    <citation type="submission" date="2020-07" db="EMBL/GenBank/DDBJ databases">
        <title>A long reads based de novo assembly of the rainbow trout Arlee double haploid line genome.</title>
        <authorList>
            <person name="Gao G."/>
            <person name="Palti Y."/>
        </authorList>
    </citation>
    <scope>NUCLEOTIDE SEQUENCE [LARGE SCALE GENOMIC DNA]</scope>
</reference>
<evidence type="ECO:0000256" key="10">
    <source>
        <dbReference type="ARBA" id="ARBA00048679"/>
    </source>
</evidence>
<feature type="compositionally biased region" description="Basic and acidic residues" evidence="13">
    <location>
        <begin position="395"/>
        <end position="407"/>
    </location>
</feature>
<organism evidence="16 17">
    <name type="scientific">Oncorhynchus mykiss</name>
    <name type="common">Rainbow trout</name>
    <name type="synonym">Salmo gairdneri</name>
    <dbReference type="NCBI Taxonomy" id="8022"/>
    <lineage>
        <taxon>Eukaryota</taxon>
        <taxon>Metazoa</taxon>
        <taxon>Chordata</taxon>
        <taxon>Craniata</taxon>
        <taxon>Vertebrata</taxon>
        <taxon>Euteleostomi</taxon>
        <taxon>Actinopterygii</taxon>
        <taxon>Neopterygii</taxon>
        <taxon>Teleostei</taxon>
        <taxon>Protacanthopterygii</taxon>
        <taxon>Salmoniformes</taxon>
        <taxon>Salmonidae</taxon>
        <taxon>Salmoninae</taxon>
        <taxon>Oncorhynchus</taxon>
    </lineage>
</organism>
<evidence type="ECO:0000256" key="1">
    <source>
        <dbReference type="ARBA" id="ARBA00008874"/>
    </source>
</evidence>
<dbReference type="EC" id="2.7.11.1" evidence="2"/>
<keyword evidence="3" id="KW-0723">Serine/threonine-protein kinase</keyword>
<dbReference type="InterPro" id="IPR000719">
    <property type="entry name" value="Prot_kinase_dom"/>
</dbReference>
<reference evidence="16" key="3">
    <citation type="submission" date="2025-09" db="UniProtKB">
        <authorList>
            <consortium name="Ensembl"/>
        </authorList>
    </citation>
    <scope>IDENTIFICATION</scope>
</reference>
<evidence type="ECO:0000256" key="11">
    <source>
        <dbReference type="PROSITE-ProRule" id="PRU10141"/>
    </source>
</evidence>
<feature type="region of interest" description="Disordered" evidence="13">
    <location>
        <begin position="375"/>
        <end position="464"/>
    </location>
</feature>
<dbReference type="PROSITE" id="PS00107">
    <property type="entry name" value="PROTEIN_KINASE_ATP"/>
    <property type="match status" value="1"/>
</dbReference>
<accession>A0A8C7NLG5</accession>
<feature type="domain" description="UVR" evidence="15">
    <location>
        <begin position="669"/>
        <end position="704"/>
    </location>
</feature>
<evidence type="ECO:0000259" key="15">
    <source>
        <dbReference type="PROSITE" id="PS50151"/>
    </source>
</evidence>
<evidence type="ECO:0000313" key="17">
    <source>
        <dbReference type="Proteomes" id="UP000694395"/>
    </source>
</evidence>
<dbReference type="PANTHER" id="PTHR46538:SF2">
    <property type="entry name" value="NON-SPECIFIC SERINE_THREONINE PROTEIN KINASE"/>
    <property type="match status" value="1"/>
</dbReference>